<dbReference type="HAMAP" id="MF_00416">
    <property type="entry name" value="FlgI"/>
    <property type="match status" value="1"/>
</dbReference>
<dbReference type="EMBL" id="JBHSGU010000002">
    <property type="protein sequence ID" value="MFC4699948.1"/>
    <property type="molecule type" value="Genomic_DNA"/>
</dbReference>
<keyword evidence="7" id="KW-0969">Cilium</keyword>
<comment type="subcellular location">
    <subcellularLocation>
        <location evidence="2 6">Bacterial flagellum basal body</location>
    </subcellularLocation>
</comment>
<comment type="caution">
    <text evidence="7">The sequence shown here is derived from an EMBL/GenBank/DDBJ whole genome shotgun (WGS) entry which is preliminary data.</text>
</comment>
<evidence type="ECO:0000256" key="3">
    <source>
        <dbReference type="ARBA" id="ARBA00008994"/>
    </source>
</evidence>
<name>A0ABV9LWW4_9ALTE</name>
<evidence type="ECO:0000256" key="5">
    <source>
        <dbReference type="ARBA" id="ARBA00023143"/>
    </source>
</evidence>
<keyword evidence="4" id="KW-0732">Signal</keyword>
<protein>
    <recommendedName>
        <fullName evidence="6">Flagellar P-ring protein</fullName>
    </recommendedName>
    <alternativeName>
        <fullName evidence="6">Basal body P-ring protein</fullName>
    </alternativeName>
</protein>
<evidence type="ECO:0000256" key="6">
    <source>
        <dbReference type="HAMAP-Rule" id="MF_00416"/>
    </source>
</evidence>
<comment type="similarity">
    <text evidence="3 6">Belongs to the FlgI family.</text>
</comment>
<keyword evidence="7" id="KW-0966">Cell projection</keyword>
<comment type="function">
    <text evidence="1 6">Assembles around the rod to form the L-ring and probably protects the motor/basal body from shearing forces during rotation.</text>
</comment>
<sequence length="384" mass="40076">MIRVSSLGSCFSARVLAFSLALSLGITSVLPAYSAQRIKDLASVQGVRSNQLVGYGLVVGLPGTGETSPFTEQSFRTMLSNFGISLDDNVKPKIKNVAAVAVHAELPAFTKPGQTIDITVSSVGEAASLQGGTLLQTFLRGLDGEVYAVAQGSLVVSGFGVQGNDGSRIVSNTPTVGTIANGAVVERSVPSGLMQNDYLTLNLHSPDFSTAQAMSDKINQRLGADPDNGYAIATPLDAASVRVMAPRDVAQRVGFLATIENFEFEPATAPARIVVNSRTGTIVIGQDVRLMPAAITHGGLTVTISEDPQVVQPNAFAGGETVVVPRSIVDVDLDDSRMFKFDPGVTLDQLVRAVNEIGAAPGDLMAILEALRQAGALQGELIVI</sequence>
<dbReference type="InterPro" id="IPR001782">
    <property type="entry name" value="Flag_FlgI"/>
</dbReference>
<dbReference type="NCBIfam" id="NF003676">
    <property type="entry name" value="PRK05303.1"/>
    <property type="match status" value="1"/>
</dbReference>
<keyword evidence="8" id="KW-1185">Reference proteome</keyword>
<evidence type="ECO:0000256" key="2">
    <source>
        <dbReference type="ARBA" id="ARBA00004117"/>
    </source>
</evidence>
<organism evidence="7 8">
    <name type="scientific">Glaciecola siphonariae</name>
    <dbReference type="NCBI Taxonomy" id="521012"/>
    <lineage>
        <taxon>Bacteria</taxon>
        <taxon>Pseudomonadati</taxon>
        <taxon>Pseudomonadota</taxon>
        <taxon>Gammaproteobacteria</taxon>
        <taxon>Alteromonadales</taxon>
        <taxon>Alteromonadaceae</taxon>
        <taxon>Glaciecola</taxon>
    </lineage>
</organism>
<reference evidence="8" key="1">
    <citation type="journal article" date="2019" name="Int. J. Syst. Evol. Microbiol.">
        <title>The Global Catalogue of Microorganisms (GCM) 10K type strain sequencing project: providing services to taxonomists for standard genome sequencing and annotation.</title>
        <authorList>
            <consortium name="The Broad Institute Genomics Platform"/>
            <consortium name="The Broad Institute Genome Sequencing Center for Infectious Disease"/>
            <person name="Wu L."/>
            <person name="Ma J."/>
        </authorList>
    </citation>
    <scope>NUCLEOTIDE SEQUENCE [LARGE SCALE GENOMIC DNA]</scope>
    <source>
        <strain evidence="8">KACC 12507</strain>
    </source>
</reference>
<dbReference type="Proteomes" id="UP001595897">
    <property type="component" value="Unassembled WGS sequence"/>
</dbReference>
<accession>A0ABV9LWW4</accession>
<comment type="subunit">
    <text evidence="6">The basal body constitutes a major portion of the flagellar organelle and consists of four rings (L,P,S, and M) mounted on a central rod.</text>
</comment>
<dbReference type="PANTHER" id="PTHR30381:SF0">
    <property type="entry name" value="FLAGELLAR P-RING PROTEIN"/>
    <property type="match status" value="1"/>
</dbReference>
<evidence type="ECO:0000256" key="1">
    <source>
        <dbReference type="ARBA" id="ARBA00002591"/>
    </source>
</evidence>
<proteinExistence type="inferred from homology"/>
<keyword evidence="5 6" id="KW-0975">Bacterial flagellum</keyword>
<evidence type="ECO:0000256" key="4">
    <source>
        <dbReference type="ARBA" id="ARBA00022729"/>
    </source>
</evidence>
<evidence type="ECO:0000313" key="7">
    <source>
        <dbReference type="EMBL" id="MFC4699948.1"/>
    </source>
</evidence>
<gene>
    <name evidence="6" type="primary">flgI</name>
    <name evidence="7" type="ORF">ACFO4O_07265</name>
</gene>
<keyword evidence="7" id="KW-0282">Flagellum</keyword>
<dbReference type="PANTHER" id="PTHR30381">
    <property type="entry name" value="FLAGELLAR P-RING PERIPLASMIC PROTEIN FLGI"/>
    <property type="match status" value="1"/>
</dbReference>
<dbReference type="RefSeq" id="WP_382406945.1">
    <property type="nucleotide sequence ID" value="NZ_JBHSGU010000002.1"/>
</dbReference>
<dbReference type="Pfam" id="PF02119">
    <property type="entry name" value="FlgI"/>
    <property type="match status" value="1"/>
</dbReference>
<evidence type="ECO:0000313" key="8">
    <source>
        <dbReference type="Proteomes" id="UP001595897"/>
    </source>
</evidence>
<dbReference type="PRINTS" id="PR01010">
    <property type="entry name" value="FLGPRINGFLGI"/>
</dbReference>